<dbReference type="EMBL" id="BMLZ01000009">
    <property type="protein sequence ID" value="GGP29388.1"/>
    <property type="molecule type" value="Genomic_DNA"/>
</dbReference>
<keyword evidence="2" id="KW-0472">Membrane</keyword>
<evidence type="ECO:0000313" key="5">
    <source>
        <dbReference type="Proteomes" id="UP000630135"/>
    </source>
</evidence>
<dbReference type="AlphaFoldDB" id="A0AAV4K5V3"/>
<sequence>MEPRPPLTSPSPRTVADSPQGLPEETRAGRGLSSAPPAGAGDDSWDSIESSAARWQRAKRVGRQVGGQVARRGVSLAVLLLLAGLGTLLLLGVLLVLGIGVANGSAPAGWLLATALLGVLGLLWTGWKAARLLRTPLTLPPAAASAEENDLLRLLRQHERALPPATRPALHATVIATRDALRATAGDTTLSRAAFDARQAAREDLPDLLTAYRALPDPTANEAALLDQLRLIEQRMVEVRHERTPAQQRTLAAHGHYLTDKYRKNSE</sequence>
<dbReference type="RefSeq" id="WP_017870317.1">
    <property type="nucleotide sequence ID" value="NZ_BMLZ01000009.1"/>
</dbReference>
<proteinExistence type="predicted"/>
<evidence type="ECO:0000256" key="1">
    <source>
        <dbReference type="SAM" id="MobiDB-lite"/>
    </source>
</evidence>
<feature type="transmembrane region" description="Helical" evidence="2">
    <location>
        <begin position="76"/>
        <end position="102"/>
    </location>
</feature>
<reference evidence="3" key="4">
    <citation type="submission" date="2023-08" db="EMBL/GenBank/DDBJ databases">
        <authorList>
            <person name="Sun Q."/>
            <person name="Zhou Y."/>
        </authorList>
    </citation>
    <scope>NUCLEOTIDE SEQUENCE</scope>
    <source>
        <strain evidence="4">CGMCC 1.8884</strain>
        <strain evidence="3">CGMCC 1.8885</strain>
    </source>
</reference>
<comment type="caution">
    <text evidence="3">The sequence shown here is derived from an EMBL/GenBank/DDBJ whole genome shotgun (WGS) entry which is preliminary data.</text>
</comment>
<dbReference type="GeneID" id="59165267"/>
<name>A0AAV4K5V3_9DEIO</name>
<feature type="transmembrane region" description="Helical" evidence="2">
    <location>
        <begin position="108"/>
        <end position="127"/>
    </location>
</feature>
<dbReference type="Proteomes" id="UP000630135">
    <property type="component" value="Unassembled WGS sequence"/>
</dbReference>
<evidence type="ECO:0000256" key="2">
    <source>
        <dbReference type="SAM" id="Phobius"/>
    </source>
</evidence>
<keyword evidence="2" id="KW-0812">Transmembrane</keyword>
<evidence type="ECO:0000313" key="3">
    <source>
        <dbReference type="EMBL" id="GGI80113.1"/>
    </source>
</evidence>
<organism evidence="3 6">
    <name type="scientific">Deinococcus wulumuqiensis</name>
    <dbReference type="NCBI Taxonomy" id="980427"/>
    <lineage>
        <taxon>Bacteria</taxon>
        <taxon>Thermotogati</taxon>
        <taxon>Deinococcota</taxon>
        <taxon>Deinococci</taxon>
        <taxon>Deinococcales</taxon>
        <taxon>Deinococcaceae</taxon>
        <taxon>Deinococcus</taxon>
    </lineage>
</organism>
<keyword evidence="2" id="KW-1133">Transmembrane helix</keyword>
<accession>A0AAV4K5V3</accession>
<protein>
    <recommendedName>
        <fullName evidence="7">DUF2207 domain-containing protein</fullName>
    </recommendedName>
</protein>
<evidence type="ECO:0000313" key="6">
    <source>
        <dbReference type="Proteomes" id="UP000652720"/>
    </source>
</evidence>
<evidence type="ECO:0000313" key="4">
    <source>
        <dbReference type="EMBL" id="GGP29388.1"/>
    </source>
</evidence>
<gene>
    <name evidence="4" type="ORF">GCM10008021_10390</name>
    <name evidence="3" type="ORF">GCM10010914_12940</name>
</gene>
<reference evidence="5" key="3">
    <citation type="journal article" date="2019" name="Int. J. Syst. Evol. Microbiol.">
        <title>The Global Catalogue of Microorganisms (GCM) 10K type strain sequencing project: providing services to taxonomists for standard genome sequencing and annotation.</title>
        <authorList>
            <consortium name="The Broad Institute Genomics Platform"/>
            <consortium name="The Broad Institute Genome Sequencing Center for Infectious Disease"/>
            <person name="Wu L."/>
            <person name="Ma J."/>
        </authorList>
    </citation>
    <scope>NUCLEOTIDE SEQUENCE [LARGE SCALE GENOMIC DNA]</scope>
    <source>
        <strain evidence="5">CGMCC 1.8884</strain>
    </source>
</reference>
<keyword evidence="5" id="KW-1185">Reference proteome</keyword>
<evidence type="ECO:0008006" key="7">
    <source>
        <dbReference type="Google" id="ProtNLM"/>
    </source>
</evidence>
<dbReference type="EMBL" id="BMMA01000009">
    <property type="protein sequence ID" value="GGI80113.1"/>
    <property type="molecule type" value="Genomic_DNA"/>
</dbReference>
<feature type="region of interest" description="Disordered" evidence="1">
    <location>
        <begin position="1"/>
        <end position="46"/>
    </location>
</feature>
<reference evidence="4" key="1">
    <citation type="journal article" date="2014" name="Int. J. Syst. Evol. Microbiol.">
        <title>Complete genome of a new Firmicutes species belonging to the dominant human colonic microbiota ('Ruminococcus bicirculans') reveals two chromosomes and a selective capacity to utilize plant glucans.</title>
        <authorList>
            <consortium name="NISC Comparative Sequencing Program"/>
            <person name="Wegmann U."/>
            <person name="Louis P."/>
            <person name="Goesmann A."/>
            <person name="Henrissat B."/>
            <person name="Duncan S.H."/>
            <person name="Flint H.J."/>
        </authorList>
    </citation>
    <scope>NUCLEOTIDE SEQUENCE</scope>
    <source>
        <strain evidence="4">CGMCC 1.8884</strain>
    </source>
</reference>
<reference evidence="3" key="2">
    <citation type="journal article" date="2014" name="Int. J. Syst. Evol. Microbiol.">
        <title>Complete genome sequence of Corynebacterium casei LMG S-19264T (=DSM 44701T), isolated from a smear-ripened cheese.</title>
        <authorList>
            <consortium name="US DOE Joint Genome Institute (JGI-PGF)"/>
            <person name="Walter F."/>
            <person name="Albersmeier A."/>
            <person name="Kalinowski J."/>
            <person name="Ruckert C."/>
        </authorList>
    </citation>
    <scope>NUCLEOTIDE SEQUENCE</scope>
    <source>
        <strain evidence="3">CGMCC 1.8885</strain>
    </source>
</reference>
<dbReference type="Proteomes" id="UP000652720">
    <property type="component" value="Unassembled WGS sequence"/>
</dbReference>